<sequence>MANNSYSGVKNSMVEANHDGEFGCSLKDLRALMELRGAEAIGKIGESYEDVQGLCNRLKTSPIDGLSGQPGDIEKRKTVFGENLIPPKKPKTFLQLVWEALQDVTLIILEVAAIVSLGLSFYRPPDADRENCGRAAGGVEDETESEAGWIEGAAILLSVICVVLVTAFNDWSKEKQFRGLQSRIEQEQKFTVVRGGQVIQIPVAEIVVGDVAQIKYGDLLPSDGVLIQGNDLKIDESSLTGESDLVKKTLEKDPMLLSGTHVMEGSGKMLVTAIGVNSQTGIIFTLLGSAEDDEEEEEEKKKEKEEKKKQRKNKKQEGAAENRKKAKAQDGAAMEMQPLNSEEADAEERKKSNTSKKEKSVLQGKLTKLAVQIGKAGLVMSAITVIILVVLFVVDTFWIQNLPWVKDCTPIYIQFFVKFFIIGVTVLVVAVPEGLPLAVTISLAYSVKKMMKDNNLVRHLDACETMGNATAICSDKTGTLTMNRMTVVQAFIGEKHYKKVPEPESIPSSILDILILGIAVNCAYTTKIMPPEKEGGLPRQVGNKTECSLLGFSNDLKRDYQTIRNEIPEEKLYKVYTFNSVRKSMSTVLKMADGSFRMFSKGASEILLKKCYKVMTANGESKVFRPRDRDDMVKKVIEPMASEGLRTICLAYRDFPVSEGEPDWDNENDILSGLTCLSVVGIEDPVRPEVPDAIKKCQRAGITVRMVTGDNINTARAIATKCGILLPGDDFICIEGKEFNRRIRNEKGEIEQERIDKIWPKLRVLARSSPTDKHTLVKGIIDSTVLEKRQVVAVTGDGTNDGPALKKADVGFAMGIAGTDVAKEASDIILTDDNFSSIVKAVMWGRNVYDSISKFLQFQLTVNVVAVIVAFTGACITQDSPLKAVQMLWVNLIMDTFASLALATEPPTEALLLRKPYGRNKPLISRTMMKNILGQGVFQLITIFTLLFAGEKIFDIDSGRNAPLHAGPSEHYTIVFNTFVLMQLFNEINARKIHGERNVFEGIFNNLIFCSIVFGTFIIQIVIVQFGGKPFSCVALSLDHWLWCTFLGFGSLLWGQVISSIPTSRLKFLKSAGHGTQKDEIPDEELDELDDNDEIDHAERELRRGQILWFRGLNRIQTQMDVVSAFQSGTSFQGALRRQASNSSQQQHDVTNVSSPTHVALSTTTTTATAANTASATVGCESGW</sequence>
<organism evidence="1 2">
    <name type="scientific">Chaenocephalus aceratus</name>
    <name type="common">Blackfin icefish</name>
    <name type="synonym">Chaenichthys aceratus</name>
    <dbReference type="NCBI Taxonomy" id="36190"/>
    <lineage>
        <taxon>Eukaryota</taxon>
        <taxon>Metazoa</taxon>
        <taxon>Chordata</taxon>
        <taxon>Craniata</taxon>
        <taxon>Vertebrata</taxon>
        <taxon>Euteleostomi</taxon>
        <taxon>Actinopterygii</taxon>
        <taxon>Neopterygii</taxon>
        <taxon>Teleostei</taxon>
        <taxon>Neoteleostei</taxon>
        <taxon>Acanthomorphata</taxon>
        <taxon>Eupercaria</taxon>
        <taxon>Perciformes</taxon>
        <taxon>Notothenioidei</taxon>
        <taxon>Channichthyidae</taxon>
        <taxon>Chaenocephalus</taxon>
    </lineage>
</organism>
<keyword evidence="2" id="KW-1185">Reference proteome</keyword>
<reference evidence="1" key="1">
    <citation type="submission" date="2022-05" db="EMBL/GenBank/DDBJ databases">
        <title>Chromosome-level genome of Chaenocephalus aceratus.</title>
        <authorList>
            <person name="Park H."/>
        </authorList>
    </citation>
    <scope>NUCLEOTIDE SEQUENCE</scope>
    <source>
        <strain evidence="1">KU_202001</strain>
    </source>
</reference>
<accession>A0ACB9VU83</accession>
<protein>
    <submittedName>
        <fullName evidence="1">Uncharacterized protein</fullName>
    </submittedName>
</protein>
<gene>
    <name evidence="1" type="ORF">KUCAC02_006783</name>
</gene>
<dbReference type="Proteomes" id="UP001057452">
    <property type="component" value="Chromosome 23"/>
</dbReference>
<evidence type="ECO:0000313" key="1">
    <source>
        <dbReference type="EMBL" id="KAI4803227.1"/>
    </source>
</evidence>
<proteinExistence type="predicted"/>
<dbReference type="EMBL" id="CM043807">
    <property type="protein sequence ID" value="KAI4803227.1"/>
    <property type="molecule type" value="Genomic_DNA"/>
</dbReference>
<comment type="caution">
    <text evidence="1">The sequence shown here is derived from an EMBL/GenBank/DDBJ whole genome shotgun (WGS) entry which is preliminary data.</text>
</comment>
<evidence type="ECO:0000313" key="2">
    <source>
        <dbReference type="Proteomes" id="UP001057452"/>
    </source>
</evidence>
<name>A0ACB9VU83_CHAAC</name>